<dbReference type="EMBL" id="BSTJ01000008">
    <property type="protein sequence ID" value="GLY78016.1"/>
    <property type="molecule type" value="Genomic_DNA"/>
</dbReference>
<comment type="caution">
    <text evidence="2">The sequence shown here is derived from an EMBL/GenBank/DDBJ whole genome shotgun (WGS) entry which is preliminary data.</text>
</comment>
<protein>
    <submittedName>
        <fullName evidence="2">Uncharacterized protein</fullName>
    </submittedName>
</protein>
<organism evidence="2 3">
    <name type="scientific">Actinoallomurus iriomotensis</name>
    <dbReference type="NCBI Taxonomy" id="478107"/>
    <lineage>
        <taxon>Bacteria</taxon>
        <taxon>Bacillati</taxon>
        <taxon>Actinomycetota</taxon>
        <taxon>Actinomycetes</taxon>
        <taxon>Streptosporangiales</taxon>
        <taxon>Thermomonosporaceae</taxon>
        <taxon>Actinoallomurus</taxon>
    </lineage>
</organism>
<accession>A0A9W6RL94</accession>
<sequence length="71" mass="7678">MRGATTWIVPDTTLLHPSIQKAVCSTRGGTVLPMRALTDGYSDQHFPPPQSAADPAHSERLTGYLSTRQQG</sequence>
<dbReference type="Proteomes" id="UP001165135">
    <property type="component" value="Unassembled WGS sequence"/>
</dbReference>
<dbReference type="AlphaFoldDB" id="A0A9W6RL94"/>
<reference evidence="2" key="1">
    <citation type="submission" date="2023-03" db="EMBL/GenBank/DDBJ databases">
        <title>Actinoallomurus iriomotensis NBRC 103681.</title>
        <authorList>
            <person name="Ichikawa N."/>
            <person name="Sato H."/>
            <person name="Tonouchi N."/>
        </authorList>
    </citation>
    <scope>NUCLEOTIDE SEQUENCE</scope>
    <source>
        <strain evidence="2">NBRC 103681</strain>
    </source>
</reference>
<dbReference type="RefSeq" id="WP_285628363.1">
    <property type="nucleotide sequence ID" value="NZ_BSTJ01000008.1"/>
</dbReference>
<name>A0A9W6RL94_9ACTN</name>
<gene>
    <name evidence="2" type="ORF">Airi01_062830</name>
</gene>
<evidence type="ECO:0000313" key="3">
    <source>
        <dbReference type="Proteomes" id="UP001165135"/>
    </source>
</evidence>
<evidence type="ECO:0000313" key="2">
    <source>
        <dbReference type="EMBL" id="GLY78016.1"/>
    </source>
</evidence>
<feature type="region of interest" description="Disordered" evidence="1">
    <location>
        <begin position="39"/>
        <end position="71"/>
    </location>
</feature>
<proteinExistence type="predicted"/>
<evidence type="ECO:0000256" key="1">
    <source>
        <dbReference type="SAM" id="MobiDB-lite"/>
    </source>
</evidence>